<sequence length="176" mass="19478">MTEHPRPLPAEPAEEFSERSHPVAEHMAGQRRAWRLERLGLAVLLGIVLVALSGLFASGPLSSRQLASQDGRLQVEYERFGRIGASHNLHVRLRGAPGSPAELRLGGDFLARQSVQSLQPMQRGDSWRGGLAIHGRHDERGEWHLFLTLLPDAPGLLDYRVEGAGQALEFNQLIYP</sequence>
<evidence type="ECO:0000313" key="1">
    <source>
        <dbReference type="EMBL" id="ANI15653.1"/>
    </source>
</evidence>
<name>A0A127MS34_9PSED</name>
<dbReference type="Proteomes" id="UP000077748">
    <property type="component" value="Chromosome"/>
</dbReference>
<gene>
    <name evidence="1" type="ORF">A9C11_17445</name>
</gene>
<proteinExistence type="predicted"/>
<accession>A0A127MS34</accession>
<dbReference type="STRING" id="53408.A9C11_17445"/>
<reference evidence="1 2" key="1">
    <citation type="submission" date="2016-05" db="EMBL/GenBank/DDBJ databases">
        <title>Genome Sequence of Pseudomonas citronellolis Strain SJTE-3, an Estrogens and Persistent Organic Pollutants degradation strain.</title>
        <authorList>
            <person name="Liang R."/>
        </authorList>
    </citation>
    <scope>NUCLEOTIDE SEQUENCE [LARGE SCALE GENOMIC DNA]</scope>
    <source>
        <strain evidence="1 2">SJTE-3</strain>
    </source>
</reference>
<dbReference type="RefSeq" id="WP_043266477.1">
    <property type="nucleotide sequence ID" value="NZ_CP014158.1"/>
</dbReference>
<dbReference type="GeneID" id="72995810"/>
<dbReference type="KEGG" id="pcq:PcP3B5_27100"/>
<organism evidence="1 2">
    <name type="scientific">Pseudomonas citronellolis</name>
    <dbReference type="NCBI Taxonomy" id="53408"/>
    <lineage>
        <taxon>Bacteria</taxon>
        <taxon>Pseudomonadati</taxon>
        <taxon>Pseudomonadota</taxon>
        <taxon>Gammaproteobacteria</taxon>
        <taxon>Pseudomonadales</taxon>
        <taxon>Pseudomonadaceae</taxon>
        <taxon>Pseudomonas</taxon>
    </lineage>
</organism>
<evidence type="ECO:0000313" key="2">
    <source>
        <dbReference type="Proteomes" id="UP000077748"/>
    </source>
</evidence>
<dbReference type="EMBL" id="CP015878">
    <property type="protein sequence ID" value="ANI15653.1"/>
    <property type="molecule type" value="Genomic_DNA"/>
</dbReference>
<dbReference type="AlphaFoldDB" id="A0A127MS34"/>
<protein>
    <submittedName>
        <fullName evidence="1">Uncharacterized protein</fullName>
    </submittedName>
</protein>